<evidence type="ECO:0000256" key="2">
    <source>
        <dbReference type="ARBA" id="ARBA00022801"/>
    </source>
</evidence>
<dbReference type="GO" id="GO:0016787">
    <property type="term" value="F:hydrolase activity"/>
    <property type="evidence" value="ECO:0007669"/>
    <property type="project" value="UniProtKB-KW"/>
</dbReference>
<dbReference type="Proteomes" id="UP000195440">
    <property type="component" value="Unassembled WGS sequence"/>
</dbReference>
<dbReference type="InterPro" id="IPR029058">
    <property type="entry name" value="AB_hydrolase_fold"/>
</dbReference>
<proteinExistence type="inferred from homology"/>
<evidence type="ECO:0000256" key="3">
    <source>
        <dbReference type="SAM" id="SignalP"/>
    </source>
</evidence>
<dbReference type="InterPro" id="IPR003140">
    <property type="entry name" value="PLipase/COase/thioEstase"/>
</dbReference>
<reference evidence="5 6" key="1">
    <citation type="journal article" date="2017" name="Syst. Appl. Microbiol.">
        <title>Pseudomonas caspiana sp. nov., a citrus pathogen in the Pseudomonas syringae phylogenetic group.</title>
        <authorList>
            <person name="Busquets A."/>
            <person name="Gomila M."/>
            <person name="Beiki F."/>
            <person name="Mulet M."/>
            <person name="Rahimian H."/>
            <person name="Garcia-Valdes E."/>
            <person name="Lalucat J."/>
        </authorList>
    </citation>
    <scope>NUCLEOTIDE SEQUENCE [LARGE SCALE GENOMIC DNA]</scope>
    <source>
        <strain evidence="5 6">FBF102</strain>
    </source>
</reference>
<comment type="similarity">
    <text evidence="1">Belongs to the AB hydrolase superfamily. AB hydrolase 2 family.</text>
</comment>
<dbReference type="RefSeq" id="WP_087264965.1">
    <property type="nucleotide sequence ID" value="NZ_JBJGBV010000003.1"/>
</dbReference>
<sequence length="242" mass="26571">MLKVFAFLLFAVCGLAQAEQPLLRDLPLAYVAQASTEVKGKPLVIFLHGYGGDETNLLSFTSLMPDDYNYLAVRAPMNARQEGYQWFTPRRDSAYYDGVTSDLKSSGQLLEQFIEQATRKYQTQPSKVFLVGFSQGAMMSYEVALRHPQLVGGFAALSGHMLSVLKAELKPDPARQKLAIFIGHGTADSLIPVQGASDAEAYLKAQGLKPQYHAYAGLPHGVNETEVKDLAGWLERAVKSAR</sequence>
<evidence type="ECO:0000259" key="4">
    <source>
        <dbReference type="Pfam" id="PF02230"/>
    </source>
</evidence>
<name>A0A1Y3P4F2_9PSED</name>
<dbReference type="SUPFAM" id="SSF53474">
    <property type="entry name" value="alpha/beta-Hydrolases"/>
    <property type="match status" value="1"/>
</dbReference>
<dbReference type="InterPro" id="IPR050565">
    <property type="entry name" value="LYPA1-2/EST-like"/>
</dbReference>
<feature type="domain" description="Phospholipase/carboxylesterase/thioesterase" evidence="4">
    <location>
        <begin position="35"/>
        <end position="235"/>
    </location>
</feature>
<dbReference type="Pfam" id="PF02230">
    <property type="entry name" value="Abhydrolase_2"/>
    <property type="match status" value="1"/>
</dbReference>
<dbReference type="AlphaFoldDB" id="A0A1Y3P4F2"/>
<evidence type="ECO:0000313" key="6">
    <source>
        <dbReference type="Proteomes" id="UP000195440"/>
    </source>
</evidence>
<keyword evidence="6" id="KW-1185">Reference proteome</keyword>
<keyword evidence="3" id="KW-0732">Signal</keyword>
<dbReference type="Gene3D" id="3.40.50.1820">
    <property type="entry name" value="alpha/beta hydrolase"/>
    <property type="match status" value="1"/>
</dbReference>
<protein>
    <submittedName>
        <fullName evidence="5">Phospholipase</fullName>
    </submittedName>
</protein>
<dbReference type="PANTHER" id="PTHR10655:SF17">
    <property type="entry name" value="LYSOPHOSPHOLIPASE-LIKE PROTEIN 1"/>
    <property type="match status" value="1"/>
</dbReference>
<dbReference type="PANTHER" id="PTHR10655">
    <property type="entry name" value="LYSOPHOSPHOLIPASE-RELATED"/>
    <property type="match status" value="1"/>
</dbReference>
<feature type="signal peptide" evidence="3">
    <location>
        <begin position="1"/>
        <end position="18"/>
    </location>
</feature>
<accession>A0A1Y3P4F2</accession>
<organism evidence="5 6">
    <name type="scientific">Pseudomonas caspiana</name>
    <dbReference type="NCBI Taxonomy" id="1451454"/>
    <lineage>
        <taxon>Bacteria</taxon>
        <taxon>Pseudomonadati</taxon>
        <taxon>Pseudomonadota</taxon>
        <taxon>Gammaproteobacteria</taxon>
        <taxon>Pseudomonadales</taxon>
        <taxon>Pseudomonadaceae</taxon>
        <taxon>Pseudomonas</taxon>
    </lineage>
</organism>
<evidence type="ECO:0000313" key="5">
    <source>
        <dbReference type="EMBL" id="OUM74707.1"/>
    </source>
</evidence>
<gene>
    <name evidence="5" type="ORF">AUC60_04755</name>
</gene>
<dbReference type="OrthoDB" id="9801763at2"/>
<evidence type="ECO:0000256" key="1">
    <source>
        <dbReference type="ARBA" id="ARBA00006499"/>
    </source>
</evidence>
<keyword evidence="2" id="KW-0378">Hydrolase</keyword>
<dbReference type="EMBL" id="LOHF01000003">
    <property type="protein sequence ID" value="OUM74707.1"/>
    <property type="molecule type" value="Genomic_DNA"/>
</dbReference>
<comment type="caution">
    <text evidence="5">The sequence shown here is derived from an EMBL/GenBank/DDBJ whole genome shotgun (WGS) entry which is preliminary data.</text>
</comment>
<feature type="chain" id="PRO_5012689168" evidence="3">
    <location>
        <begin position="19"/>
        <end position="242"/>
    </location>
</feature>